<accession>A0ABD0YRK7</accession>
<protein>
    <submittedName>
        <fullName evidence="2">Uncharacterized protein</fullName>
    </submittedName>
</protein>
<dbReference type="SMART" id="SM00708">
    <property type="entry name" value="PhBP"/>
    <property type="match status" value="1"/>
</dbReference>
<sequence length="128" mass="14409">MASNCRNMFYQNKKQEKTEIADIQKFMRREIPTSEEGKCMIACIMKKTDAMTDDGKLSVEGMRKGVAVMAKKNKIKQETVETAYQVIDKCTNQVSGTTGDCETAFKFATCFKERAHEMGLVSPDHGHV</sequence>
<gene>
    <name evidence="2" type="ORF">AAG570_008568</name>
</gene>
<dbReference type="InterPro" id="IPR036728">
    <property type="entry name" value="PBP_GOBP_sf"/>
</dbReference>
<name>A0ABD0YRK7_9HEMI</name>
<organism evidence="2 3">
    <name type="scientific">Ranatra chinensis</name>
    <dbReference type="NCBI Taxonomy" id="642074"/>
    <lineage>
        <taxon>Eukaryota</taxon>
        <taxon>Metazoa</taxon>
        <taxon>Ecdysozoa</taxon>
        <taxon>Arthropoda</taxon>
        <taxon>Hexapoda</taxon>
        <taxon>Insecta</taxon>
        <taxon>Pterygota</taxon>
        <taxon>Neoptera</taxon>
        <taxon>Paraneoptera</taxon>
        <taxon>Hemiptera</taxon>
        <taxon>Heteroptera</taxon>
        <taxon>Panheteroptera</taxon>
        <taxon>Nepomorpha</taxon>
        <taxon>Nepidae</taxon>
        <taxon>Ranatrinae</taxon>
        <taxon>Ranatra</taxon>
    </lineage>
</organism>
<keyword evidence="1" id="KW-0732">Signal</keyword>
<dbReference type="Gene3D" id="1.10.238.20">
    <property type="entry name" value="Pheromone/general odorant binding protein domain"/>
    <property type="match status" value="1"/>
</dbReference>
<proteinExistence type="predicted"/>
<dbReference type="AlphaFoldDB" id="A0ABD0YRK7"/>
<evidence type="ECO:0000313" key="3">
    <source>
        <dbReference type="Proteomes" id="UP001558652"/>
    </source>
</evidence>
<dbReference type="PANTHER" id="PTHR11857:SF42">
    <property type="entry name" value="GENERAL ODORANT-BINDING PROTEIN 19D-RELATED"/>
    <property type="match status" value="1"/>
</dbReference>
<evidence type="ECO:0000256" key="1">
    <source>
        <dbReference type="ARBA" id="ARBA00022729"/>
    </source>
</evidence>
<dbReference type="PANTHER" id="PTHR11857">
    <property type="entry name" value="ODORANT BINDING PROTEIN-RELATED"/>
    <property type="match status" value="1"/>
</dbReference>
<dbReference type="EMBL" id="JBFDAA010000003">
    <property type="protein sequence ID" value="KAL1138505.1"/>
    <property type="molecule type" value="Genomic_DNA"/>
</dbReference>
<dbReference type="InterPro" id="IPR006170">
    <property type="entry name" value="PBP/GOBP"/>
</dbReference>
<reference evidence="2 3" key="1">
    <citation type="submission" date="2024-07" db="EMBL/GenBank/DDBJ databases">
        <title>Chromosome-level genome assembly of the water stick insect Ranatra chinensis (Heteroptera: Nepidae).</title>
        <authorList>
            <person name="Liu X."/>
        </authorList>
    </citation>
    <scope>NUCLEOTIDE SEQUENCE [LARGE SCALE GENOMIC DNA]</scope>
    <source>
        <strain evidence="2">Cailab_2021Rc</strain>
        <tissue evidence="2">Muscle</tissue>
    </source>
</reference>
<dbReference type="Pfam" id="PF01395">
    <property type="entry name" value="PBP_GOBP"/>
    <property type="match status" value="1"/>
</dbReference>
<dbReference type="Proteomes" id="UP001558652">
    <property type="component" value="Unassembled WGS sequence"/>
</dbReference>
<dbReference type="SUPFAM" id="SSF47565">
    <property type="entry name" value="Insect pheromone/odorant-binding proteins"/>
    <property type="match status" value="1"/>
</dbReference>
<dbReference type="CDD" id="cd23992">
    <property type="entry name" value="PBP_GOBP"/>
    <property type="match status" value="1"/>
</dbReference>
<keyword evidence="3" id="KW-1185">Reference proteome</keyword>
<comment type="caution">
    <text evidence="2">The sequence shown here is derived from an EMBL/GenBank/DDBJ whole genome shotgun (WGS) entry which is preliminary data.</text>
</comment>
<evidence type="ECO:0000313" key="2">
    <source>
        <dbReference type="EMBL" id="KAL1138505.1"/>
    </source>
</evidence>